<gene>
    <name evidence="1" type="ORF">CRD59_07375</name>
</gene>
<dbReference type="Proteomes" id="UP000252345">
    <property type="component" value="Unassembled WGS sequence"/>
</dbReference>
<keyword evidence="2" id="KW-1185">Reference proteome</keyword>
<protein>
    <submittedName>
        <fullName evidence="1">Uncharacterized protein</fullName>
    </submittedName>
</protein>
<sequence>MAAYLDAALSAVADYIKRDCDLGDMPCSQELLDDAAAALREAARRALVEDGHEAGEREVEEATGVWEGWDESMVSAVDEQIEEHRSEWASRVDGLMTACWLEGQAKVGDVVVTPDSEFIPGRPSDRQVRGWPASRAWYVTVSAPDGCEEVCRQGEVSSWGGVLAEALRAQEDYDGRRRRAKRSVRDRRIEAEKRVRLAEDALKEAQEGLAGALGATGGLDGLDGLRSCRSLIADLEVRKERAVMERDAMIRAIRPSDRTGVAEICSAAGISRPRYYQIRQAGA</sequence>
<comment type="caution">
    <text evidence="1">The sequence shown here is derived from an EMBL/GenBank/DDBJ whole genome shotgun (WGS) entry which is preliminary data.</text>
</comment>
<dbReference type="AlphaFoldDB" id="A0A366KAX3"/>
<dbReference type="RefSeq" id="WP_113854044.1">
    <property type="nucleotide sequence ID" value="NZ_PDCH01000024.1"/>
</dbReference>
<accession>A0A366KAX3</accession>
<dbReference type="EMBL" id="PDCH01000024">
    <property type="protein sequence ID" value="RBP98749.1"/>
    <property type="molecule type" value="Genomic_DNA"/>
</dbReference>
<organism evidence="1 2">
    <name type="scientific">Bifidobacterium xylocopae</name>
    <dbReference type="NCBI Taxonomy" id="2493119"/>
    <lineage>
        <taxon>Bacteria</taxon>
        <taxon>Bacillati</taxon>
        <taxon>Actinomycetota</taxon>
        <taxon>Actinomycetes</taxon>
        <taxon>Bifidobacteriales</taxon>
        <taxon>Bifidobacteriaceae</taxon>
        <taxon>Bifidobacterium</taxon>
    </lineage>
</organism>
<reference evidence="1 2" key="1">
    <citation type="submission" date="2017-10" db="EMBL/GenBank/DDBJ databases">
        <title>Bifidobacterium xylocopum sp. nov. and Bifidobacterium aemilianum sp. nov., from the carpenter bee (Xylocopa violacea) digestive tract.</title>
        <authorList>
            <person name="Alberoni D."/>
            <person name="Baffoni L."/>
            <person name="Di Gioia D."/>
            <person name="Gaggia F."/>
            <person name="Biavati B."/>
        </authorList>
    </citation>
    <scope>NUCLEOTIDE SEQUENCE [LARGE SCALE GENOMIC DNA]</scope>
    <source>
        <strain evidence="1 2">XV2</strain>
    </source>
</reference>
<dbReference type="OrthoDB" id="3193022at2"/>
<evidence type="ECO:0000313" key="1">
    <source>
        <dbReference type="EMBL" id="RBP98749.1"/>
    </source>
</evidence>
<evidence type="ECO:0000313" key="2">
    <source>
        <dbReference type="Proteomes" id="UP000252345"/>
    </source>
</evidence>
<name>A0A366KAX3_9BIFI</name>
<proteinExistence type="predicted"/>